<sequence>MRYVKSKFLFVFSVSALCIGTLALAHTGVKNMTVMARMQSMSALGDSVKVLGEMVKGNQAFDAAEARAAAEAIARHARETPTLFEAPETDPKSEALPVIWEDFTSFVAKSEALETVAADLAVSMQAEADLRSGLARIGTACKACHEVYRK</sequence>
<dbReference type="InterPro" id="IPR002321">
    <property type="entry name" value="Cyt_c_II"/>
</dbReference>
<dbReference type="PROSITE" id="PS51009">
    <property type="entry name" value="CYTCII"/>
    <property type="match status" value="1"/>
</dbReference>
<keyword evidence="5 6" id="KW-0408">Iron</keyword>
<dbReference type="Proteomes" id="UP000468591">
    <property type="component" value="Unassembled WGS sequence"/>
</dbReference>
<evidence type="ECO:0000256" key="6">
    <source>
        <dbReference type="PIRSR" id="PIRSR000027-1"/>
    </source>
</evidence>
<comment type="caution">
    <text evidence="8">The sequence shown here is derived from an EMBL/GenBank/DDBJ whole genome shotgun (WGS) entry which is preliminary data.</text>
</comment>
<gene>
    <name evidence="8" type="ORF">GV827_08630</name>
</gene>
<keyword evidence="3 6" id="KW-0479">Metal-binding</keyword>
<dbReference type="GO" id="GO:0005506">
    <property type="term" value="F:iron ion binding"/>
    <property type="evidence" value="ECO:0007669"/>
    <property type="project" value="InterPro"/>
</dbReference>
<evidence type="ECO:0000313" key="9">
    <source>
        <dbReference type="Proteomes" id="UP000468591"/>
    </source>
</evidence>
<feature type="binding site" description="axial binding residue" evidence="6">
    <location>
        <position position="145"/>
    </location>
    <ligand>
        <name>heme c</name>
        <dbReference type="ChEBI" id="CHEBI:61717"/>
    </ligand>
    <ligandPart>
        <name>Fe</name>
        <dbReference type="ChEBI" id="CHEBI:18248"/>
    </ligandPart>
</feature>
<dbReference type="AlphaFoldDB" id="A0A6P0CBB3"/>
<keyword evidence="4" id="KW-0249">Electron transport</keyword>
<keyword evidence="9" id="KW-1185">Reference proteome</keyword>
<dbReference type="InterPro" id="IPR012127">
    <property type="entry name" value="Cyt_c_prime"/>
</dbReference>
<feature type="binding site" description="covalent" evidence="7">
    <location>
        <position position="144"/>
    </location>
    <ligand>
        <name>heme c</name>
        <dbReference type="ChEBI" id="CHEBI:61717"/>
    </ligand>
</feature>
<feature type="binding site" description="covalent" evidence="7">
    <location>
        <position position="141"/>
    </location>
    <ligand>
        <name>heme c</name>
        <dbReference type="ChEBI" id="CHEBI:61717"/>
    </ligand>
</feature>
<evidence type="ECO:0000313" key="8">
    <source>
        <dbReference type="EMBL" id="NEK22465.1"/>
    </source>
</evidence>
<evidence type="ECO:0000256" key="1">
    <source>
        <dbReference type="ARBA" id="ARBA00022448"/>
    </source>
</evidence>
<evidence type="ECO:0000256" key="3">
    <source>
        <dbReference type="ARBA" id="ARBA00022723"/>
    </source>
</evidence>
<reference evidence="8 9" key="1">
    <citation type="submission" date="2020-01" db="EMBL/GenBank/DDBJ databases">
        <title>Sulfitobacter sediminilitoris sp. nov., isolated from a tidal flat.</title>
        <authorList>
            <person name="Park S."/>
            <person name="Yoon J.-H."/>
        </authorList>
    </citation>
    <scope>NUCLEOTIDE SEQUENCE [LARGE SCALE GENOMIC DNA]</scope>
    <source>
        <strain evidence="8 9">JBTF-M27</strain>
    </source>
</reference>
<dbReference type="GO" id="GO:0042597">
    <property type="term" value="C:periplasmic space"/>
    <property type="evidence" value="ECO:0007669"/>
    <property type="project" value="InterPro"/>
</dbReference>
<dbReference type="Gene3D" id="1.20.120.10">
    <property type="entry name" value="Cytochrome c/b562"/>
    <property type="match status" value="1"/>
</dbReference>
<dbReference type="PIRSF" id="PIRSF000027">
    <property type="entry name" value="Cytc_c_prime"/>
    <property type="match status" value="1"/>
</dbReference>
<dbReference type="EMBL" id="JAABNT010000004">
    <property type="protein sequence ID" value="NEK22465.1"/>
    <property type="molecule type" value="Genomic_DNA"/>
</dbReference>
<dbReference type="GO" id="GO:0020037">
    <property type="term" value="F:heme binding"/>
    <property type="evidence" value="ECO:0007669"/>
    <property type="project" value="InterPro"/>
</dbReference>
<evidence type="ECO:0000256" key="4">
    <source>
        <dbReference type="ARBA" id="ARBA00022982"/>
    </source>
</evidence>
<dbReference type="Pfam" id="PF01322">
    <property type="entry name" value="Cytochrom_C_2"/>
    <property type="match status" value="1"/>
</dbReference>
<proteinExistence type="predicted"/>
<comment type="PTM">
    <text evidence="7">Binds 1 heme group per subunit.</text>
</comment>
<protein>
    <submittedName>
        <fullName evidence="8">Cytochrome c</fullName>
    </submittedName>
</protein>
<keyword evidence="1" id="KW-0813">Transport</keyword>
<accession>A0A6P0CBB3</accession>
<organism evidence="8 9">
    <name type="scientific">Sulfitobacter sediminilitoris</name>
    <dbReference type="NCBI Taxonomy" id="2698830"/>
    <lineage>
        <taxon>Bacteria</taxon>
        <taxon>Pseudomonadati</taxon>
        <taxon>Pseudomonadota</taxon>
        <taxon>Alphaproteobacteria</taxon>
        <taxon>Rhodobacterales</taxon>
        <taxon>Roseobacteraceae</taxon>
        <taxon>Sulfitobacter</taxon>
    </lineage>
</organism>
<keyword evidence="2 7" id="KW-0349">Heme</keyword>
<evidence type="ECO:0000256" key="5">
    <source>
        <dbReference type="ARBA" id="ARBA00023004"/>
    </source>
</evidence>
<dbReference type="InterPro" id="IPR010980">
    <property type="entry name" value="Cyt_c/b562"/>
</dbReference>
<dbReference type="GO" id="GO:0022900">
    <property type="term" value="P:electron transport chain"/>
    <property type="evidence" value="ECO:0007669"/>
    <property type="project" value="InterPro"/>
</dbReference>
<evidence type="ECO:0000256" key="7">
    <source>
        <dbReference type="PIRSR" id="PIRSR000027-2"/>
    </source>
</evidence>
<name>A0A6P0CBB3_9RHOB</name>
<evidence type="ECO:0000256" key="2">
    <source>
        <dbReference type="ARBA" id="ARBA00022617"/>
    </source>
</evidence>
<dbReference type="SUPFAM" id="SSF47175">
    <property type="entry name" value="Cytochromes"/>
    <property type="match status" value="1"/>
</dbReference>
<dbReference type="GO" id="GO:0009055">
    <property type="term" value="F:electron transfer activity"/>
    <property type="evidence" value="ECO:0007669"/>
    <property type="project" value="InterPro"/>
</dbReference>